<accession>A0A9Q1QT46</accession>
<proteinExistence type="predicted"/>
<reference evidence="2" key="1">
    <citation type="submission" date="2022-04" db="EMBL/GenBank/DDBJ databases">
        <title>Carnegiea gigantea Genome sequencing and assembly v2.</title>
        <authorList>
            <person name="Copetti D."/>
            <person name="Sanderson M.J."/>
            <person name="Burquez A."/>
            <person name="Wojciechowski M.F."/>
        </authorList>
    </citation>
    <scope>NUCLEOTIDE SEQUENCE</scope>
    <source>
        <strain evidence="2">SGP5-SGP5p</strain>
        <tissue evidence="2">Aerial part</tissue>
    </source>
</reference>
<dbReference type="AlphaFoldDB" id="A0A9Q1QT46"/>
<feature type="domain" description="FAR1" evidence="1">
    <location>
        <begin position="80"/>
        <end position="144"/>
    </location>
</feature>
<dbReference type="Proteomes" id="UP001153076">
    <property type="component" value="Unassembled WGS sequence"/>
</dbReference>
<dbReference type="EMBL" id="JAKOGI010000001">
    <property type="protein sequence ID" value="KAJ8453179.1"/>
    <property type="molecule type" value="Genomic_DNA"/>
</dbReference>
<sequence length="151" mass="17559">MFDLSELPNSEAMMGLLEQDMLDLSRDVTESEDMSALDDSLNNSNQIEMLDSSNGNLPQVEPNFEPFVGQTFLSEEEALFARLHGFSVRKVRIGKKDGKIVRRDFFCHRGRTQPFKEIDPTKGQRNQVSYRSNCNAHMRFKLRRFNEIFFE</sequence>
<protein>
    <recommendedName>
        <fullName evidence="1">FAR1 domain-containing protein</fullName>
    </recommendedName>
</protein>
<dbReference type="Pfam" id="PF03101">
    <property type="entry name" value="FAR1"/>
    <property type="match status" value="1"/>
</dbReference>
<dbReference type="PANTHER" id="PTHR46328">
    <property type="entry name" value="FAR-RED IMPAIRED RESPONSIVE (FAR1) FAMILY PROTEIN-RELATED"/>
    <property type="match status" value="1"/>
</dbReference>
<dbReference type="InterPro" id="IPR004330">
    <property type="entry name" value="FAR1_DNA_bnd_dom"/>
</dbReference>
<comment type="caution">
    <text evidence="2">The sequence shown here is derived from an EMBL/GenBank/DDBJ whole genome shotgun (WGS) entry which is preliminary data.</text>
</comment>
<dbReference type="OrthoDB" id="815229at2759"/>
<evidence type="ECO:0000313" key="2">
    <source>
        <dbReference type="EMBL" id="KAJ8453179.1"/>
    </source>
</evidence>
<evidence type="ECO:0000259" key="1">
    <source>
        <dbReference type="Pfam" id="PF03101"/>
    </source>
</evidence>
<name>A0A9Q1QT46_9CARY</name>
<gene>
    <name evidence="2" type="ORF">Cgig2_008063</name>
</gene>
<organism evidence="2 3">
    <name type="scientific">Carnegiea gigantea</name>
    <dbReference type="NCBI Taxonomy" id="171969"/>
    <lineage>
        <taxon>Eukaryota</taxon>
        <taxon>Viridiplantae</taxon>
        <taxon>Streptophyta</taxon>
        <taxon>Embryophyta</taxon>
        <taxon>Tracheophyta</taxon>
        <taxon>Spermatophyta</taxon>
        <taxon>Magnoliopsida</taxon>
        <taxon>eudicotyledons</taxon>
        <taxon>Gunneridae</taxon>
        <taxon>Pentapetalae</taxon>
        <taxon>Caryophyllales</taxon>
        <taxon>Cactineae</taxon>
        <taxon>Cactaceae</taxon>
        <taxon>Cactoideae</taxon>
        <taxon>Echinocereeae</taxon>
        <taxon>Carnegiea</taxon>
    </lineage>
</organism>
<evidence type="ECO:0000313" key="3">
    <source>
        <dbReference type="Proteomes" id="UP001153076"/>
    </source>
</evidence>
<keyword evidence="3" id="KW-1185">Reference proteome</keyword>